<gene>
    <name evidence="3" type="ORF">Esi_0356_0031</name>
</gene>
<evidence type="ECO:0000256" key="1">
    <source>
        <dbReference type="SAM" id="MobiDB-lite"/>
    </source>
</evidence>
<dbReference type="GO" id="GO:0006355">
    <property type="term" value="P:regulation of DNA-templated transcription"/>
    <property type="evidence" value="ECO:0007669"/>
    <property type="project" value="InterPro"/>
</dbReference>
<feature type="compositionally biased region" description="Low complexity" evidence="1">
    <location>
        <begin position="8"/>
        <end position="33"/>
    </location>
</feature>
<dbReference type="OrthoDB" id="421838at2759"/>
<dbReference type="AlphaFoldDB" id="D7FZ73"/>
<evidence type="ECO:0000313" key="4">
    <source>
        <dbReference type="Proteomes" id="UP000002630"/>
    </source>
</evidence>
<dbReference type="GO" id="GO:0031490">
    <property type="term" value="F:chromatin DNA binding"/>
    <property type="evidence" value="ECO:0007669"/>
    <property type="project" value="TreeGrafter"/>
</dbReference>
<sequence length="443" mass="47798">MAEPQPPAAAGEAAGDGAAGSAAAAEAAGAAAEGAGGGGEEDGFIDAGDVTYTPYRPAKVRIGKPPPDPVVENTSLAAVPPPDVTYESHLPPSSLEQLSEVQMESVMYAGQQFSKPHLKNGERAGFMIGDGAGVGKGRQLAGIIMDAWMQGHKRHIWFSISPDLLHDTKRDLKDIKPGKKNRPKVYNLSDLAYDDNLSVGDGVIFCTYKSLTLVSESTSGHGTVARLGQLTRWLGGRDAEGCIVFDEAHKAKNLYLASKPTLTGKKVKEIQDRCPNARVVYCSATPCSEPMNMGYMTRLGLWGDGTRFEDFPDFLKDIDERGVGAMELVAMQLKAEGMLLSRSLSFQGCEFSLVPLVNSKFQIDSYNAAVKTWQLLWQVLNDAVGEDTLYTLVEPASEEEKAEKDHPAAPHVDTSARPRVVRCRFVLGAVCIEHRAHANRNQP</sequence>
<dbReference type="PANTHER" id="PTHR12706:SF30">
    <property type="entry name" value="PROTEIN STRAWBERRY NOTCH-RELATED"/>
    <property type="match status" value="1"/>
</dbReference>
<proteinExistence type="predicted"/>
<dbReference type="GO" id="GO:0005634">
    <property type="term" value="C:nucleus"/>
    <property type="evidence" value="ECO:0007669"/>
    <property type="project" value="TreeGrafter"/>
</dbReference>
<dbReference type="InParanoid" id="D7FZ73"/>
<dbReference type="Gene3D" id="3.40.50.300">
    <property type="entry name" value="P-loop containing nucleotide triphosphate hydrolases"/>
    <property type="match status" value="1"/>
</dbReference>
<protein>
    <submittedName>
        <fullName evidence="3">Sno, strawberry notch homolog 1</fullName>
    </submittedName>
</protein>
<dbReference type="EMBL" id="FN648549">
    <property type="protein sequence ID" value="CBJ32690.1"/>
    <property type="molecule type" value="Genomic_DNA"/>
</dbReference>
<dbReference type="PANTHER" id="PTHR12706">
    <property type="entry name" value="STRAWBERRY NOTCH-RELATED"/>
    <property type="match status" value="1"/>
</dbReference>
<dbReference type="Pfam" id="PF13872">
    <property type="entry name" value="AAA_34"/>
    <property type="match status" value="1"/>
</dbReference>
<organism evidence="3 4">
    <name type="scientific">Ectocarpus siliculosus</name>
    <name type="common">Brown alga</name>
    <name type="synonym">Conferva siliculosa</name>
    <dbReference type="NCBI Taxonomy" id="2880"/>
    <lineage>
        <taxon>Eukaryota</taxon>
        <taxon>Sar</taxon>
        <taxon>Stramenopiles</taxon>
        <taxon>Ochrophyta</taxon>
        <taxon>PX clade</taxon>
        <taxon>Phaeophyceae</taxon>
        <taxon>Ectocarpales</taxon>
        <taxon>Ectocarpaceae</taxon>
        <taxon>Ectocarpus</taxon>
    </lineage>
</organism>
<dbReference type="SUPFAM" id="SSF52540">
    <property type="entry name" value="P-loop containing nucleoside triphosphate hydrolases"/>
    <property type="match status" value="1"/>
</dbReference>
<feature type="region of interest" description="Disordered" evidence="1">
    <location>
        <begin position="1"/>
        <end position="50"/>
    </location>
</feature>
<evidence type="ECO:0000313" key="3">
    <source>
        <dbReference type="EMBL" id="CBJ32690.1"/>
    </source>
</evidence>
<dbReference type="STRING" id="2880.D7FZ73"/>
<feature type="domain" description="Strawberry notch AAA" evidence="2">
    <location>
        <begin position="66"/>
        <end position="368"/>
    </location>
</feature>
<name>D7FZ73_ECTSI</name>
<dbReference type="InterPro" id="IPR027417">
    <property type="entry name" value="P-loop_NTPase"/>
</dbReference>
<dbReference type="InterPro" id="IPR026741">
    <property type="entry name" value="SNO"/>
</dbReference>
<evidence type="ECO:0000259" key="2">
    <source>
        <dbReference type="Pfam" id="PF13872"/>
    </source>
</evidence>
<dbReference type="GO" id="GO:0042393">
    <property type="term" value="F:histone binding"/>
    <property type="evidence" value="ECO:0007669"/>
    <property type="project" value="TreeGrafter"/>
</dbReference>
<keyword evidence="4" id="KW-1185">Reference proteome</keyword>
<dbReference type="eggNOG" id="KOG1513">
    <property type="taxonomic scope" value="Eukaryota"/>
</dbReference>
<dbReference type="Proteomes" id="UP000002630">
    <property type="component" value="Linkage Group LG15"/>
</dbReference>
<dbReference type="OMA" id="CILMISP"/>
<dbReference type="InterPro" id="IPR039187">
    <property type="entry name" value="SNO_AAA"/>
</dbReference>
<dbReference type="EMBL" id="FN649740">
    <property type="protein sequence ID" value="CBJ32690.1"/>
    <property type="molecule type" value="Genomic_DNA"/>
</dbReference>
<reference evidence="3 4" key="1">
    <citation type="journal article" date="2010" name="Nature">
        <title>The Ectocarpus genome and the independent evolution of multicellularity in brown algae.</title>
        <authorList>
            <person name="Cock J.M."/>
            <person name="Sterck L."/>
            <person name="Rouze P."/>
            <person name="Scornet D."/>
            <person name="Allen A.E."/>
            <person name="Amoutzias G."/>
            <person name="Anthouard V."/>
            <person name="Artiguenave F."/>
            <person name="Aury J.M."/>
            <person name="Badger J.H."/>
            <person name="Beszteri B."/>
            <person name="Billiau K."/>
            <person name="Bonnet E."/>
            <person name="Bothwell J.H."/>
            <person name="Bowler C."/>
            <person name="Boyen C."/>
            <person name="Brownlee C."/>
            <person name="Carrano C.J."/>
            <person name="Charrier B."/>
            <person name="Cho G.Y."/>
            <person name="Coelho S.M."/>
            <person name="Collen J."/>
            <person name="Corre E."/>
            <person name="Da Silva C."/>
            <person name="Delage L."/>
            <person name="Delaroque N."/>
            <person name="Dittami S.M."/>
            <person name="Doulbeau S."/>
            <person name="Elias M."/>
            <person name="Farnham G."/>
            <person name="Gachon C.M."/>
            <person name="Gschloessl B."/>
            <person name="Heesch S."/>
            <person name="Jabbari K."/>
            <person name="Jubin C."/>
            <person name="Kawai H."/>
            <person name="Kimura K."/>
            <person name="Kloareg B."/>
            <person name="Kupper F.C."/>
            <person name="Lang D."/>
            <person name="Le Bail A."/>
            <person name="Leblanc C."/>
            <person name="Lerouge P."/>
            <person name="Lohr M."/>
            <person name="Lopez P.J."/>
            <person name="Martens C."/>
            <person name="Maumus F."/>
            <person name="Michel G."/>
            <person name="Miranda-Saavedra D."/>
            <person name="Morales J."/>
            <person name="Moreau H."/>
            <person name="Motomura T."/>
            <person name="Nagasato C."/>
            <person name="Napoli C.A."/>
            <person name="Nelson D.R."/>
            <person name="Nyvall-Collen P."/>
            <person name="Peters A.F."/>
            <person name="Pommier C."/>
            <person name="Potin P."/>
            <person name="Poulain J."/>
            <person name="Quesneville H."/>
            <person name="Read B."/>
            <person name="Rensing S.A."/>
            <person name="Ritter A."/>
            <person name="Rousvoal S."/>
            <person name="Samanta M."/>
            <person name="Samson G."/>
            <person name="Schroeder D.C."/>
            <person name="Segurens B."/>
            <person name="Strittmatter M."/>
            <person name="Tonon T."/>
            <person name="Tregear J.W."/>
            <person name="Valentin K."/>
            <person name="von Dassow P."/>
            <person name="Yamagishi T."/>
            <person name="Van de Peer Y."/>
            <person name="Wincker P."/>
        </authorList>
    </citation>
    <scope>NUCLEOTIDE SEQUENCE [LARGE SCALE GENOMIC DNA]</scope>
    <source>
        <strain evidence="4">Ec32 / CCAP1310/4</strain>
    </source>
</reference>
<accession>D7FZ73</accession>